<feature type="compositionally biased region" description="Polar residues" evidence="1">
    <location>
        <begin position="45"/>
        <end position="66"/>
    </location>
</feature>
<accession>A0A1I7Y6H1</accession>
<sequence length="165" mass="17714">MPVTFGILLCSKKKKTAEVKSPEKTAIPSNTTSTSNKPNAGSLASPGNSSAPVAVQNVQNTVSTPKTGAGADKEPPPVLPQSNTAAESEATKGSKKSNGTKTDEKKKEDEDSFVHHFPEVKQAVRAREVVTGEPVDRQREDYKTFNKKDMPQSDFESTIPEEKGN</sequence>
<dbReference type="WBParaSite" id="L893_g13161.t1">
    <property type="protein sequence ID" value="L893_g13161.t1"/>
    <property type="gene ID" value="L893_g13161"/>
</dbReference>
<name>A0A1I7Y6H1_9BILA</name>
<feature type="region of interest" description="Disordered" evidence="1">
    <location>
        <begin position="12"/>
        <end position="165"/>
    </location>
</feature>
<evidence type="ECO:0000313" key="3">
    <source>
        <dbReference type="WBParaSite" id="L893_g13161.t1"/>
    </source>
</evidence>
<protein>
    <submittedName>
        <fullName evidence="3">PEST proteolytic signal-containing nuclear protein</fullName>
    </submittedName>
</protein>
<feature type="compositionally biased region" description="Basic and acidic residues" evidence="1">
    <location>
        <begin position="125"/>
        <end position="151"/>
    </location>
</feature>
<keyword evidence="2" id="KW-1185">Reference proteome</keyword>
<organism evidence="2 3">
    <name type="scientific">Steinernema glaseri</name>
    <dbReference type="NCBI Taxonomy" id="37863"/>
    <lineage>
        <taxon>Eukaryota</taxon>
        <taxon>Metazoa</taxon>
        <taxon>Ecdysozoa</taxon>
        <taxon>Nematoda</taxon>
        <taxon>Chromadorea</taxon>
        <taxon>Rhabditida</taxon>
        <taxon>Tylenchina</taxon>
        <taxon>Panagrolaimomorpha</taxon>
        <taxon>Strongyloidoidea</taxon>
        <taxon>Steinernematidae</taxon>
        <taxon>Steinernema</taxon>
    </lineage>
</organism>
<feature type="compositionally biased region" description="Polar residues" evidence="1">
    <location>
        <begin position="27"/>
        <end position="39"/>
    </location>
</feature>
<evidence type="ECO:0000256" key="1">
    <source>
        <dbReference type="SAM" id="MobiDB-lite"/>
    </source>
</evidence>
<feature type="compositionally biased region" description="Basic and acidic residues" evidence="1">
    <location>
        <begin position="101"/>
        <end position="119"/>
    </location>
</feature>
<dbReference type="Proteomes" id="UP000095287">
    <property type="component" value="Unplaced"/>
</dbReference>
<proteinExistence type="predicted"/>
<dbReference type="AlphaFoldDB" id="A0A1I7Y6H1"/>
<reference evidence="3" key="1">
    <citation type="submission" date="2016-11" db="UniProtKB">
        <authorList>
            <consortium name="WormBaseParasite"/>
        </authorList>
    </citation>
    <scope>IDENTIFICATION</scope>
</reference>
<evidence type="ECO:0000313" key="2">
    <source>
        <dbReference type="Proteomes" id="UP000095287"/>
    </source>
</evidence>